<protein>
    <submittedName>
        <fullName evidence="1">Uncharacterized protein</fullName>
    </submittedName>
</protein>
<sequence length="167" mass="18371">MQGIDAGVNIRTVEALAPVLKTSKAWLLGEDDSPQERYDARIPFFDIAELPDRRQEFMAGKIEAANAARTVRVPAPKGDVVATRLDDHSMSHVIPKHSIVLIDMSRTILEKQGIYAVSVSGGGVVLRAYEDNPDRFVPSSVIGGFKSYFDMRAIEVIGRAVAIYKEI</sequence>
<evidence type="ECO:0000313" key="1">
    <source>
        <dbReference type="EMBL" id="SCM79232.1"/>
    </source>
</evidence>
<dbReference type="Gene3D" id="2.10.109.10">
    <property type="entry name" value="Umud Fragment, subunit A"/>
    <property type="match status" value="1"/>
</dbReference>
<dbReference type="AlphaFoldDB" id="A0A212LNV6"/>
<name>A0A212LNV6_9HYPH</name>
<dbReference type="RefSeq" id="WP_288198443.1">
    <property type="nucleotide sequence ID" value="NZ_LT608334.1"/>
</dbReference>
<proteinExistence type="predicted"/>
<organism evidence="1">
    <name type="scientific">uncultured Pleomorphomonas sp</name>
    <dbReference type="NCBI Taxonomy" id="442121"/>
    <lineage>
        <taxon>Bacteria</taxon>
        <taxon>Pseudomonadati</taxon>
        <taxon>Pseudomonadota</taxon>
        <taxon>Alphaproteobacteria</taxon>
        <taxon>Hyphomicrobiales</taxon>
        <taxon>Pleomorphomonadaceae</taxon>
        <taxon>Pleomorphomonas</taxon>
        <taxon>environmental samples</taxon>
    </lineage>
</organism>
<dbReference type="EMBL" id="FMJD01000013">
    <property type="protein sequence ID" value="SCM79232.1"/>
    <property type="molecule type" value="Genomic_DNA"/>
</dbReference>
<gene>
    <name evidence="1" type="ORF">KL86PLE_90299</name>
</gene>
<reference evidence="1" key="1">
    <citation type="submission" date="2016-08" db="EMBL/GenBank/DDBJ databases">
        <authorList>
            <person name="Seilhamer J.J."/>
        </authorList>
    </citation>
    <scope>NUCLEOTIDE SEQUENCE</scope>
    <source>
        <strain evidence="1">86</strain>
    </source>
</reference>
<accession>A0A212LNV6</accession>